<feature type="region of interest" description="Disordered" evidence="1">
    <location>
        <begin position="134"/>
        <end position="168"/>
    </location>
</feature>
<feature type="compositionally biased region" description="Acidic residues" evidence="1">
    <location>
        <begin position="63"/>
        <end position="76"/>
    </location>
</feature>
<accession>E4ZML3</accession>
<evidence type="ECO:0000313" key="2">
    <source>
        <dbReference type="EMBL" id="CBX92882.1"/>
    </source>
</evidence>
<reference evidence="3" key="1">
    <citation type="journal article" date="2011" name="Nat. Commun.">
        <title>Effector diversification within compartments of the Leptosphaeria maculans genome affected by Repeat-Induced Point mutations.</title>
        <authorList>
            <person name="Rouxel T."/>
            <person name="Grandaubert J."/>
            <person name="Hane J.K."/>
            <person name="Hoede C."/>
            <person name="van de Wouw A.P."/>
            <person name="Couloux A."/>
            <person name="Dominguez V."/>
            <person name="Anthouard V."/>
            <person name="Bally P."/>
            <person name="Bourras S."/>
            <person name="Cozijnsen A.J."/>
            <person name="Ciuffetti L.M."/>
            <person name="Degrave A."/>
            <person name="Dilmaghani A."/>
            <person name="Duret L."/>
            <person name="Fudal I."/>
            <person name="Goodwin S.B."/>
            <person name="Gout L."/>
            <person name="Glaser N."/>
            <person name="Linglin J."/>
            <person name="Kema G.H.J."/>
            <person name="Lapalu N."/>
            <person name="Lawrence C.B."/>
            <person name="May K."/>
            <person name="Meyer M."/>
            <person name="Ollivier B."/>
            <person name="Poulain J."/>
            <person name="Schoch C.L."/>
            <person name="Simon A."/>
            <person name="Spatafora J.W."/>
            <person name="Stachowiak A."/>
            <person name="Turgeon B.G."/>
            <person name="Tyler B.M."/>
            <person name="Vincent D."/>
            <person name="Weissenbach J."/>
            <person name="Amselem J."/>
            <person name="Quesneville H."/>
            <person name="Oliver R.P."/>
            <person name="Wincker P."/>
            <person name="Balesdent M.-H."/>
            <person name="Howlett B.J."/>
        </authorList>
    </citation>
    <scope>NUCLEOTIDE SEQUENCE [LARGE SCALE GENOMIC DNA]</scope>
    <source>
        <strain evidence="3">JN3 / isolate v23.1.3 / race Av1-4-5-6-7-8</strain>
    </source>
</reference>
<feature type="compositionally biased region" description="Low complexity" evidence="1">
    <location>
        <begin position="8"/>
        <end position="21"/>
    </location>
</feature>
<dbReference type="HOGENOM" id="CLU_074627_0_0_1"/>
<dbReference type="GeneID" id="13287314"/>
<feature type="compositionally biased region" description="Low complexity" evidence="1">
    <location>
        <begin position="134"/>
        <end position="146"/>
    </location>
</feature>
<dbReference type="eggNOG" id="ENOG502RWG2">
    <property type="taxonomic scope" value="Eukaryota"/>
</dbReference>
<feature type="compositionally biased region" description="Basic and acidic residues" evidence="1">
    <location>
        <begin position="294"/>
        <end position="323"/>
    </location>
</feature>
<dbReference type="VEuPathDB" id="FungiDB:LEMA_P055880.1"/>
<dbReference type="Proteomes" id="UP000002668">
    <property type="component" value="Genome"/>
</dbReference>
<feature type="region of interest" description="Disordered" evidence="1">
    <location>
        <begin position="283"/>
        <end position="323"/>
    </location>
</feature>
<keyword evidence="3" id="KW-1185">Reference proteome</keyword>
<protein>
    <submittedName>
        <fullName evidence="2">Predicted protein</fullName>
    </submittedName>
</protein>
<dbReference type="AlphaFoldDB" id="E4ZML3"/>
<gene>
    <name evidence="2" type="ORF">LEMA_P055880.1</name>
</gene>
<organism evidence="3">
    <name type="scientific">Leptosphaeria maculans (strain JN3 / isolate v23.1.3 / race Av1-4-5-6-7-8)</name>
    <name type="common">Blackleg fungus</name>
    <name type="synonym">Phoma lingam</name>
    <dbReference type="NCBI Taxonomy" id="985895"/>
    <lineage>
        <taxon>Eukaryota</taxon>
        <taxon>Fungi</taxon>
        <taxon>Dikarya</taxon>
        <taxon>Ascomycota</taxon>
        <taxon>Pezizomycotina</taxon>
        <taxon>Dothideomycetes</taxon>
        <taxon>Pleosporomycetidae</taxon>
        <taxon>Pleosporales</taxon>
        <taxon>Pleosporineae</taxon>
        <taxon>Leptosphaeriaceae</taxon>
        <taxon>Plenodomus</taxon>
        <taxon>Plenodomus lingam/Leptosphaeria maculans species complex</taxon>
    </lineage>
</organism>
<name>E4ZML3_LEPMJ</name>
<evidence type="ECO:0000313" key="3">
    <source>
        <dbReference type="Proteomes" id="UP000002668"/>
    </source>
</evidence>
<dbReference type="InParanoid" id="E4ZML3"/>
<dbReference type="OrthoDB" id="3942467at2759"/>
<dbReference type="EMBL" id="FP929094">
    <property type="protein sequence ID" value="CBX92882.1"/>
    <property type="molecule type" value="Genomic_DNA"/>
</dbReference>
<dbReference type="OMA" id="IGDRNIV"/>
<dbReference type="RefSeq" id="XP_003836247.1">
    <property type="nucleotide sequence ID" value="XM_003836199.1"/>
</dbReference>
<proteinExistence type="predicted"/>
<feature type="region of interest" description="Disordered" evidence="1">
    <location>
        <begin position="1"/>
        <end position="76"/>
    </location>
</feature>
<sequence length="323" mass="33813">MDPFRNTALQSAKLQSLLSSSGATNDRSDEQTSQSDMPAPPAYHMVVEPNAPTPNHHNPYDHEEGEEDKEGDEDTPEVTINAATQVRGHGNIISIAQMDSVRIANLVSTILNGEPTVLPPSPLQKLADVAAAACPQPTPAASTTTPSSPPPSTSTTPPRQQSSQVHLNPRTHSLRKINITVNCGATIIGDRNIVGPGLGDIARQMQVAQRNQVLQAQQLAAQQAAQQGGGGGATLKMPFPGAAFGLGSGLGGGCFGSLRAREGFNQAQAQAAMAQHHGMMHDAQVHTPPMSRSASEKSDEVGGGKRKRDGDEGVGEVRVKKVC</sequence>
<evidence type="ECO:0000256" key="1">
    <source>
        <dbReference type="SAM" id="MobiDB-lite"/>
    </source>
</evidence>
<feature type="compositionally biased region" description="Low complexity" evidence="1">
    <location>
        <begin position="153"/>
        <end position="164"/>
    </location>
</feature>